<comment type="caution">
    <text evidence="18">The sequence shown here is derived from an EMBL/GenBank/DDBJ whole genome shotgun (WGS) entry which is preliminary data.</text>
</comment>
<reference evidence="18 19" key="1">
    <citation type="journal article" date="2016" name="Front. Microbiol.">
        <title>Single-Cell (Meta-)Genomics of a Dimorphic Candidatus Thiomargarita nelsonii Reveals Genomic Plasticity.</title>
        <authorList>
            <person name="Flood B.E."/>
            <person name="Fliss P."/>
            <person name="Jones D.S."/>
            <person name="Dick G.J."/>
            <person name="Jain S."/>
            <person name="Kaster A.K."/>
            <person name="Winkel M."/>
            <person name="Mussmann M."/>
            <person name="Bailey J."/>
        </authorList>
    </citation>
    <scope>NUCLEOTIDE SEQUENCE [LARGE SCALE GENOMIC DNA]</scope>
    <source>
        <strain evidence="18">Hydrate Ridge</strain>
    </source>
</reference>
<dbReference type="InterPro" id="IPR027268">
    <property type="entry name" value="Peptidase_M4/M1_CTD_sf"/>
</dbReference>
<comment type="catalytic activity">
    <reaction evidence="1">
        <text>Release of an N-terminal amino acid, Xaa-|-Yaa- from a peptide, amide or arylamide. Xaa is preferably Ala, but may be most amino acids including Pro (slow action). When a terminal hydrophobic residue is followed by a prolyl residue, the two may be released as an intact Xaa-Pro dipeptide.</text>
        <dbReference type="EC" id="3.4.11.2"/>
    </reaction>
</comment>
<feature type="domain" description="Peptidase M1 alanyl aminopeptidase Ig-like fold" evidence="15">
    <location>
        <begin position="448"/>
        <end position="549"/>
    </location>
</feature>
<keyword evidence="7" id="KW-0645">Protease</keyword>
<dbReference type="SUPFAM" id="SSF55486">
    <property type="entry name" value="Metalloproteases ('zincins'), catalytic domain"/>
    <property type="match status" value="1"/>
</dbReference>
<evidence type="ECO:0000256" key="4">
    <source>
        <dbReference type="ARBA" id="ARBA00012564"/>
    </source>
</evidence>
<evidence type="ECO:0000256" key="1">
    <source>
        <dbReference type="ARBA" id="ARBA00000098"/>
    </source>
</evidence>
<dbReference type="Gene3D" id="1.25.50.10">
    <property type="entry name" value="Peptidase M1, alanyl aminopeptidase, C-terminal domain"/>
    <property type="match status" value="1"/>
</dbReference>
<dbReference type="Pfam" id="PF17900">
    <property type="entry name" value="Peptidase_M1_N"/>
    <property type="match status" value="1"/>
</dbReference>
<dbReference type="Gene3D" id="1.10.390.10">
    <property type="entry name" value="Neutral Protease Domain 2"/>
    <property type="match status" value="1"/>
</dbReference>
<feature type="domain" description="Peptidase M1 alanyl aminopeptidase C-terminal" evidence="16">
    <location>
        <begin position="553"/>
        <end position="877"/>
    </location>
</feature>
<accession>A0A0A6RX80</accession>
<dbReference type="Pfam" id="PF01433">
    <property type="entry name" value="Peptidase_M1"/>
    <property type="match status" value="1"/>
</dbReference>
<dbReference type="PANTHER" id="PTHR46322:SF1">
    <property type="entry name" value="PUROMYCIN-SENSITIVE AMINOPEPTIDASE"/>
    <property type="match status" value="1"/>
</dbReference>
<dbReference type="InterPro" id="IPR037144">
    <property type="entry name" value="Peptidase_M1_pepN_C_sf"/>
</dbReference>
<keyword evidence="10" id="KW-0862">Zinc</keyword>
<comment type="function">
    <text evidence="12">Aminopeptidase N is involved in the degradation of intracellular peptides generated by protein breakdown during normal growth as well as in response to nutrient starvation.</text>
</comment>
<dbReference type="Gene3D" id="2.60.40.1840">
    <property type="match status" value="1"/>
</dbReference>
<dbReference type="Gene3D" id="2.60.40.1730">
    <property type="entry name" value="tricorn interacting facor f3 domain"/>
    <property type="match status" value="1"/>
</dbReference>
<evidence type="ECO:0000256" key="3">
    <source>
        <dbReference type="ARBA" id="ARBA00010136"/>
    </source>
</evidence>
<gene>
    <name evidence="18" type="primary">pepN</name>
    <name evidence="18" type="ORF">PN36_16340</name>
</gene>
<proteinExistence type="inferred from homology"/>
<evidence type="ECO:0000256" key="9">
    <source>
        <dbReference type="ARBA" id="ARBA00022801"/>
    </source>
</evidence>
<dbReference type="SUPFAM" id="SSF63737">
    <property type="entry name" value="Leukotriene A4 hydrolase N-terminal domain"/>
    <property type="match status" value="1"/>
</dbReference>
<dbReference type="InterPro" id="IPR038438">
    <property type="entry name" value="PepN_Ig-like_sf"/>
</dbReference>
<keyword evidence="11" id="KW-0482">Metalloprotease</keyword>
<dbReference type="FunFam" id="2.60.40.1730:FF:000005">
    <property type="entry name" value="Aminopeptidase N"/>
    <property type="match status" value="1"/>
</dbReference>
<dbReference type="EMBL" id="JSZA02000061">
    <property type="protein sequence ID" value="KHD08486.1"/>
    <property type="molecule type" value="Genomic_DNA"/>
</dbReference>
<evidence type="ECO:0000256" key="5">
    <source>
        <dbReference type="ARBA" id="ARBA00015611"/>
    </source>
</evidence>
<evidence type="ECO:0000259" key="14">
    <source>
        <dbReference type="Pfam" id="PF01433"/>
    </source>
</evidence>
<evidence type="ECO:0000256" key="6">
    <source>
        <dbReference type="ARBA" id="ARBA00022438"/>
    </source>
</evidence>
<dbReference type="PRINTS" id="PR00756">
    <property type="entry name" value="ALADIPTASE"/>
</dbReference>
<feature type="domain" description="Aminopeptidase N-like N-terminal" evidence="17">
    <location>
        <begin position="24"/>
        <end position="190"/>
    </location>
</feature>
<dbReference type="FunFam" id="1.10.390.10:FF:000002">
    <property type="entry name" value="Aminopeptidase N"/>
    <property type="match status" value="1"/>
</dbReference>
<evidence type="ECO:0000313" key="19">
    <source>
        <dbReference type="Proteomes" id="UP000030428"/>
    </source>
</evidence>
<dbReference type="Pfam" id="PF11940">
    <property type="entry name" value="DUF3458"/>
    <property type="match status" value="1"/>
</dbReference>
<comment type="similarity">
    <text evidence="3">Belongs to the peptidase M1 family.</text>
</comment>
<dbReference type="InterPro" id="IPR001930">
    <property type="entry name" value="Peptidase_M1"/>
</dbReference>
<evidence type="ECO:0000259" key="16">
    <source>
        <dbReference type="Pfam" id="PF17432"/>
    </source>
</evidence>
<evidence type="ECO:0000256" key="11">
    <source>
        <dbReference type="ARBA" id="ARBA00023049"/>
    </source>
</evidence>
<keyword evidence="6 18" id="KW-0031">Aminopeptidase</keyword>
<keyword evidence="19" id="KW-1185">Reference proteome</keyword>
<organism evidence="18 19">
    <name type="scientific">Candidatus Thiomargarita nelsonii</name>
    <dbReference type="NCBI Taxonomy" id="1003181"/>
    <lineage>
        <taxon>Bacteria</taxon>
        <taxon>Pseudomonadati</taxon>
        <taxon>Pseudomonadota</taxon>
        <taxon>Gammaproteobacteria</taxon>
        <taxon>Thiotrichales</taxon>
        <taxon>Thiotrichaceae</taxon>
        <taxon>Thiomargarita</taxon>
    </lineage>
</organism>
<evidence type="ECO:0000256" key="8">
    <source>
        <dbReference type="ARBA" id="ARBA00022723"/>
    </source>
</evidence>
<feature type="domain" description="Peptidase M1 membrane alanine aminopeptidase" evidence="14">
    <location>
        <begin position="230"/>
        <end position="440"/>
    </location>
</feature>
<dbReference type="PANTHER" id="PTHR46322">
    <property type="entry name" value="PUROMYCIN-SENSITIVE AMINOPEPTIDASE"/>
    <property type="match status" value="1"/>
</dbReference>
<name>A0A0A6RX80_9GAMM</name>
<dbReference type="FunFam" id="2.60.40.1840:FF:000001">
    <property type="entry name" value="Aminopeptidase N"/>
    <property type="match status" value="1"/>
</dbReference>
<dbReference type="InterPro" id="IPR035414">
    <property type="entry name" value="Peptidase_M1_pepN_Ig-like"/>
</dbReference>
<evidence type="ECO:0000256" key="7">
    <source>
        <dbReference type="ARBA" id="ARBA00022670"/>
    </source>
</evidence>
<sequence>MQQTPKTTYLSDYQPTDYRVDSIDLHFDLHETKTIVKSKLSIQKLDNSPKTPPLKLNGEELLLKSVSLNGKQLSSTQYALSDESLIIPEVPESFELAIETEINPKANTALTGLYLSGGNFCTQCEAQGFRRITYMLDRPDVMARYTTTLVADKAQYPVLLANGHLRESGELGANRHWAKWADPFPKPTYLFALVAGDLARIEDQFITQSGRQVTLQIYVQSHNIDKCQHAMQSLKKAMRWDEDVYGREYDLDIYMIVAVDDFNMGAMENKGLNIFNSEYVLAKPETATDSDYEDIEGVIAHEYFHNWSGNRVTCRDWFQLSLKEGFTVFRDQEFSADMTSRGVKRIQDVNILRTHQFREDASPMAHPVRPESYIEIDNFYTLTVYEKGAEVVRMLHHLLGAENFRKGTDCYFERHDGQAVTTEHFVKALEDANQIDLSQFRLWYSQAGTPELEISRTYNEAAKSYTLTVKQSTPGQDQNKPFHIPLAIGLLDKQGQDMPLQLQGESAAIKGTRVLHIRAAAQDFTFQNLNEQPIPSLLRGFSAPVKVKMDLSDEERCFLMMHDSDDFNRWDAGQQLAVKIMTQLVEDVHQNRALQVADAFIEAYQEILNNDTLDKALATQAISLPSESYLGSFMEPIDPVAIHQVRRFMRQTIAQRLRDLFLKVYHRLADEGRGEYRIDQTSISLRSLKNLCLSYLMELNDEDIIKSCYRQFLDSNNMTDVMAALQPLANTDCAEREAALAHFYQQWKHEPLVVDKWLAIQANSRLPGTLDQVKRLTQHEAFDIKNPNKVRALIGAFAHNNHAQFHENSGIGYAFLTDMILQIDPMNSQISSCLVEAYTLWRKYDVQRQALLKQQLEKIADAPRLSKNVYEIVSKSLG</sequence>
<dbReference type="Proteomes" id="UP000030428">
    <property type="component" value="Unassembled WGS sequence"/>
</dbReference>
<dbReference type="AlphaFoldDB" id="A0A0A6RX80"/>
<keyword evidence="9" id="KW-0378">Hydrolase</keyword>
<evidence type="ECO:0000256" key="10">
    <source>
        <dbReference type="ARBA" id="ARBA00022833"/>
    </source>
</evidence>
<protein>
    <recommendedName>
        <fullName evidence="5 13">Aminopeptidase N</fullName>
        <ecNumber evidence="4 13">3.4.11.2</ecNumber>
    </recommendedName>
</protein>
<dbReference type="InterPro" id="IPR042097">
    <property type="entry name" value="Aminopeptidase_N-like_N_sf"/>
</dbReference>
<dbReference type="FunFam" id="3.30.2010.30:FF:000002">
    <property type="entry name" value="Putative aminopeptidase N"/>
    <property type="match status" value="1"/>
</dbReference>
<dbReference type="InterPro" id="IPR045357">
    <property type="entry name" value="Aminopeptidase_N-like_N"/>
</dbReference>
<keyword evidence="8" id="KW-0479">Metal-binding</keyword>
<dbReference type="GO" id="GO:0008237">
    <property type="term" value="F:metallopeptidase activity"/>
    <property type="evidence" value="ECO:0007669"/>
    <property type="project" value="UniProtKB-UniRule"/>
</dbReference>
<dbReference type="EC" id="3.4.11.2" evidence="4 13"/>
<evidence type="ECO:0000256" key="2">
    <source>
        <dbReference type="ARBA" id="ARBA00001947"/>
    </source>
</evidence>
<dbReference type="CDD" id="cd09600">
    <property type="entry name" value="M1_APN"/>
    <property type="match status" value="1"/>
</dbReference>
<dbReference type="GO" id="GO:0006508">
    <property type="term" value="P:proteolysis"/>
    <property type="evidence" value="ECO:0007669"/>
    <property type="project" value="UniProtKB-UniRule"/>
</dbReference>
<dbReference type="InterPro" id="IPR014782">
    <property type="entry name" value="Peptidase_M1_dom"/>
</dbReference>
<dbReference type="GO" id="GO:0016285">
    <property type="term" value="F:alanyl aminopeptidase activity"/>
    <property type="evidence" value="ECO:0007669"/>
    <property type="project" value="UniProtKB-EC"/>
</dbReference>
<comment type="cofactor">
    <cofactor evidence="2">
        <name>Zn(2+)</name>
        <dbReference type="ChEBI" id="CHEBI:29105"/>
    </cofactor>
</comment>
<dbReference type="InterPro" id="IPR012779">
    <property type="entry name" value="Peptidase_M1_pepN"/>
</dbReference>
<evidence type="ECO:0000256" key="12">
    <source>
        <dbReference type="ARBA" id="ARBA00059739"/>
    </source>
</evidence>
<dbReference type="Pfam" id="PF17432">
    <property type="entry name" value="DUF3458_C"/>
    <property type="match status" value="1"/>
</dbReference>
<dbReference type="MEROPS" id="M01.005"/>
<dbReference type="NCBIfam" id="TIGR02414">
    <property type="entry name" value="pepN_proteo"/>
    <property type="match status" value="1"/>
</dbReference>
<evidence type="ECO:0000313" key="18">
    <source>
        <dbReference type="EMBL" id="KHD08486.1"/>
    </source>
</evidence>
<evidence type="ECO:0000256" key="13">
    <source>
        <dbReference type="NCBIfam" id="TIGR02414"/>
    </source>
</evidence>
<dbReference type="Gene3D" id="3.30.2010.30">
    <property type="match status" value="1"/>
</dbReference>
<dbReference type="GO" id="GO:0008270">
    <property type="term" value="F:zinc ion binding"/>
    <property type="evidence" value="ECO:0007669"/>
    <property type="project" value="InterPro"/>
</dbReference>
<evidence type="ECO:0000259" key="15">
    <source>
        <dbReference type="Pfam" id="PF11940"/>
    </source>
</evidence>
<dbReference type="InterPro" id="IPR024601">
    <property type="entry name" value="Peptidase_M1_pepN_C"/>
</dbReference>
<evidence type="ECO:0000259" key="17">
    <source>
        <dbReference type="Pfam" id="PF17900"/>
    </source>
</evidence>